<reference evidence="3 4" key="1">
    <citation type="submission" date="2022-01" db="EMBL/GenBank/DDBJ databases">
        <title>Dethiosulfovibrio faecalis sp. nov., a novel proteolytic, non-sulfur-reducing bacterium isolated from a marine aquaculture solid waste bioreactor.</title>
        <authorList>
            <person name="Grabowski S."/>
            <person name="Apolinario E."/>
            <person name="Schneider N."/>
            <person name="Marshall C.W."/>
            <person name="Sowers K.R."/>
        </authorList>
    </citation>
    <scope>NUCLEOTIDE SEQUENCE [LARGE SCALE GENOMIC DNA]</scope>
    <source>
        <strain evidence="3 4">DSM 12537</strain>
    </source>
</reference>
<accession>A0ABS9EMA8</accession>
<proteinExistence type="predicted"/>
<dbReference type="PANTHER" id="PTHR15629">
    <property type="entry name" value="SH3YL1 PROTEIN"/>
    <property type="match status" value="1"/>
</dbReference>
<sequence length="231" mass="24483">MIKAGKNILAIAVTFLILSSSCPLWAGKTPEHRINEAIKTIENMSGQDDAQTMGEVIDKGVAVAIFPSVVKAGFVLGGQYGEGLLLKHDRKTGKWYGPSFFNIAGGSFGLQIGVQSTALVLAVVNEDGLKAFRGDTFTLGGDVAVAAGPVGRRTSAATDINMNTPIYSYSMSKGLFAGLSLEGATINHDPSANELYWGKKISPADILNKQASSKEIKPLLKEIEKLIKIGK</sequence>
<keyword evidence="1" id="KW-0732">Signal</keyword>
<dbReference type="InterPro" id="IPR007461">
    <property type="entry name" value="Ysc84_actin-binding"/>
</dbReference>
<dbReference type="PROSITE" id="PS51257">
    <property type="entry name" value="PROKAR_LIPOPROTEIN"/>
    <property type="match status" value="1"/>
</dbReference>
<keyword evidence="4" id="KW-1185">Reference proteome</keyword>
<dbReference type="InterPro" id="IPR051702">
    <property type="entry name" value="SH3_domain_YSC84-like"/>
</dbReference>
<feature type="domain" description="Ysc84 actin-binding" evidence="2">
    <location>
        <begin position="105"/>
        <end position="225"/>
    </location>
</feature>
<evidence type="ECO:0000256" key="1">
    <source>
        <dbReference type="SAM" id="SignalP"/>
    </source>
</evidence>
<protein>
    <submittedName>
        <fullName evidence="3">Lipid-binding SYLF domain-containing protein</fullName>
    </submittedName>
</protein>
<dbReference type="RefSeq" id="WP_236097631.1">
    <property type="nucleotide sequence ID" value="NZ_JAKGUD010000001.1"/>
</dbReference>
<feature type="chain" id="PRO_5047095916" evidence="1">
    <location>
        <begin position="27"/>
        <end position="231"/>
    </location>
</feature>
<evidence type="ECO:0000313" key="4">
    <source>
        <dbReference type="Proteomes" id="UP001200430"/>
    </source>
</evidence>
<organism evidence="3 4">
    <name type="scientific">Dethiosulfovibrio marinus</name>
    <dbReference type="NCBI Taxonomy" id="133532"/>
    <lineage>
        <taxon>Bacteria</taxon>
        <taxon>Thermotogati</taxon>
        <taxon>Synergistota</taxon>
        <taxon>Synergistia</taxon>
        <taxon>Synergistales</taxon>
        <taxon>Dethiosulfovibrionaceae</taxon>
        <taxon>Dethiosulfovibrio</taxon>
    </lineage>
</organism>
<dbReference type="PANTHER" id="PTHR15629:SF2">
    <property type="entry name" value="SH3 DOMAIN-CONTAINING YSC84-LIKE PROTEIN 1"/>
    <property type="match status" value="1"/>
</dbReference>
<dbReference type="Pfam" id="PF04366">
    <property type="entry name" value="Ysc84"/>
    <property type="match status" value="1"/>
</dbReference>
<feature type="signal peptide" evidence="1">
    <location>
        <begin position="1"/>
        <end position="26"/>
    </location>
</feature>
<evidence type="ECO:0000259" key="2">
    <source>
        <dbReference type="Pfam" id="PF04366"/>
    </source>
</evidence>
<comment type="caution">
    <text evidence="3">The sequence shown here is derived from an EMBL/GenBank/DDBJ whole genome shotgun (WGS) entry which is preliminary data.</text>
</comment>
<name>A0ABS9EMA8_9BACT</name>
<dbReference type="CDD" id="cd11524">
    <property type="entry name" value="SYLF"/>
    <property type="match status" value="1"/>
</dbReference>
<gene>
    <name evidence="3" type="ORF">L2W38_00515</name>
</gene>
<dbReference type="Proteomes" id="UP001200430">
    <property type="component" value="Unassembled WGS sequence"/>
</dbReference>
<evidence type="ECO:0000313" key="3">
    <source>
        <dbReference type="EMBL" id="MCF4141302.1"/>
    </source>
</evidence>
<dbReference type="EMBL" id="JAKGUD010000001">
    <property type="protein sequence ID" value="MCF4141302.1"/>
    <property type="molecule type" value="Genomic_DNA"/>
</dbReference>